<organism evidence="15 16">
    <name type="scientific">Eleutherodactylus coqui</name>
    <name type="common">Puerto Rican coqui</name>
    <dbReference type="NCBI Taxonomy" id="57060"/>
    <lineage>
        <taxon>Eukaryota</taxon>
        <taxon>Metazoa</taxon>
        <taxon>Chordata</taxon>
        <taxon>Craniata</taxon>
        <taxon>Vertebrata</taxon>
        <taxon>Euteleostomi</taxon>
        <taxon>Amphibia</taxon>
        <taxon>Batrachia</taxon>
        <taxon>Anura</taxon>
        <taxon>Neobatrachia</taxon>
        <taxon>Hyloidea</taxon>
        <taxon>Eleutherodactylidae</taxon>
        <taxon>Eleutherodactylinae</taxon>
        <taxon>Eleutherodactylus</taxon>
        <taxon>Eleutherodactylus</taxon>
    </lineage>
</organism>
<dbReference type="Pfam" id="PF00786">
    <property type="entry name" value="PBD"/>
    <property type="match status" value="1"/>
</dbReference>
<dbReference type="SMART" id="SM00285">
    <property type="entry name" value="PBD"/>
    <property type="match status" value="1"/>
</dbReference>
<dbReference type="GO" id="GO:0006955">
    <property type="term" value="P:immune response"/>
    <property type="evidence" value="ECO:0007669"/>
    <property type="project" value="UniProtKB-ARBA"/>
</dbReference>
<dbReference type="EMBL" id="WNTK01001229">
    <property type="protein sequence ID" value="KAG9467718.1"/>
    <property type="molecule type" value="Genomic_DNA"/>
</dbReference>
<dbReference type="InterPro" id="IPR000095">
    <property type="entry name" value="CRIB_dom"/>
</dbReference>
<feature type="compositionally biased region" description="Pro residues" evidence="11">
    <location>
        <begin position="333"/>
        <end position="392"/>
    </location>
</feature>
<comment type="subcellular location">
    <subcellularLocation>
        <location evidence="2">Cytoplasm</location>
        <location evidence="2">Cytoskeleton</location>
    </subcellularLocation>
    <subcellularLocation>
        <location evidence="1">Nucleus</location>
    </subcellularLocation>
</comment>
<evidence type="ECO:0000259" key="13">
    <source>
        <dbReference type="PROSITE" id="PS50229"/>
    </source>
</evidence>
<dbReference type="GO" id="GO:0003779">
    <property type="term" value="F:actin binding"/>
    <property type="evidence" value="ECO:0007669"/>
    <property type="project" value="InterPro"/>
</dbReference>
<evidence type="ECO:0000256" key="10">
    <source>
        <dbReference type="ARBA" id="ARBA00070843"/>
    </source>
</evidence>
<dbReference type="CDD" id="cd22075">
    <property type="entry name" value="WH2_hN-WASP_r2_like"/>
    <property type="match status" value="1"/>
</dbReference>
<proteinExistence type="predicted"/>
<dbReference type="PROSITE" id="PS50229">
    <property type="entry name" value="WH1"/>
    <property type="match status" value="1"/>
</dbReference>
<keyword evidence="6" id="KW-0206">Cytoskeleton</keyword>
<dbReference type="Pfam" id="PF00568">
    <property type="entry name" value="WH1"/>
    <property type="match status" value="1"/>
</dbReference>
<evidence type="ECO:0000256" key="11">
    <source>
        <dbReference type="SAM" id="MobiDB-lite"/>
    </source>
</evidence>
<feature type="domain" description="WH2" evidence="14">
    <location>
        <begin position="424"/>
        <end position="441"/>
    </location>
</feature>
<keyword evidence="3" id="KW-0963">Cytoplasm</keyword>
<feature type="region of interest" description="Disordered" evidence="11">
    <location>
        <begin position="302"/>
        <end position="497"/>
    </location>
</feature>
<dbReference type="FunFam" id="3.90.810.10:FF:000003">
    <property type="entry name" value="Neural Wiskott-Aldrich syndrome protein-like"/>
    <property type="match status" value="1"/>
</dbReference>
<dbReference type="GO" id="GO:0006952">
    <property type="term" value="P:defense response"/>
    <property type="evidence" value="ECO:0007669"/>
    <property type="project" value="UniProtKB-ARBA"/>
</dbReference>
<evidence type="ECO:0000256" key="4">
    <source>
        <dbReference type="ARBA" id="ARBA00022553"/>
    </source>
</evidence>
<name>A0A8J6JKW0_ELECQ</name>
<comment type="caution">
    <text evidence="15">The sequence shown here is derived from an EMBL/GenBank/DDBJ whole genome shotgun (WGS) entry which is preliminary data.</text>
</comment>
<evidence type="ECO:0000313" key="16">
    <source>
        <dbReference type="Proteomes" id="UP000770717"/>
    </source>
</evidence>
<sequence length="497" mass="53420">MSRGASKATARTQENAPSVLLKAQENQKLFQLLGRKCTALATTVVQLFLAPGGDRWMKQSCGVVCLVKDNPKRSYFIRLYDVTEEKLMWEQELYQQLMYLTPAPFFHTFPSDECQVGLNFANEEEAEAFQTVVEEKLQKRQHRQDKRQVIPPPAPASDERRSALPLPPPPGQVSNGPPSLQPHPTSQLSGLNMAAVSIQNPDITSERYRVLPVPADKSRSKKGKKKFSKADIGAPSGFTHVSHVGWDPNNGFDVNALDPALRNLFSKAGISDAQLKDAETSKLIYDFIEQYGGVEAVKEEMMMGGDSTPPPPPPSRFAPSSTRPTPGRGRTGPLPPPPTRGSSAPPPPPPSRSSPAPPPPSDFPRTPPPPRGGGPPLPRGGGPPPPPPPLPALEPNFHGGPPPPPPPVTSGGPVQAQTSPATGGRGALLDQIRQGIQLNKRTEAAEVPTSPQGSATSEGLVGALMHVMQKRSKVIHSSDEDDDDDGGEDEDDDEWDD</sequence>
<dbReference type="InterPro" id="IPR036936">
    <property type="entry name" value="CRIB_dom_sf"/>
</dbReference>
<dbReference type="InterPro" id="IPR011026">
    <property type="entry name" value="WAS_C"/>
</dbReference>
<dbReference type="InterPro" id="IPR033927">
    <property type="entry name" value="WASPfam_EVH1"/>
</dbReference>
<feature type="domain" description="CRIB" evidence="12">
    <location>
        <begin position="232"/>
        <end position="245"/>
    </location>
</feature>
<dbReference type="InterPro" id="IPR003124">
    <property type="entry name" value="WH2_dom"/>
</dbReference>
<dbReference type="GO" id="GO:0042802">
    <property type="term" value="F:identical protein binding"/>
    <property type="evidence" value="ECO:0007669"/>
    <property type="project" value="UniProtKB-ARBA"/>
</dbReference>
<evidence type="ECO:0000259" key="14">
    <source>
        <dbReference type="PROSITE" id="PS51082"/>
    </source>
</evidence>
<dbReference type="PANTHER" id="PTHR11202">
    <property type="entry name" value="SPROUTY-RELATED, EVH1 DOMAIN-CONTAINING PROTEIN FAMILY MEMBER"/>
    <property type="match status" value="1"/>
</dbReference>
<feature type="domain" description="WH1" evidence="13">
    <location>
        <begin position="33"/>
        <end position="140"/>
    </location>
</feature>
<keyword evidence="5" id="KW-0677">Repeat</keyword>
<accession>A0A8J6JKW0</accession>
<dbReference type="AlphaFoldDB" id="A0A8J6JKW0"/>
<dbReference type="SMART" id="SM00461">
    <property type="entry name" value="WH1"/>
    <property type="match status" value="1"/>
</dbReference>
<comment type="function">
    <text evidence="8">Effector protein for Rho-type GTPases that regulates actin filament reorganization via its interaction with the Arp2/3 complex. Important for efficient actin polymerization. Possible regulator of lymphocyte and platelet function. Mediates actin filament reorganization and the formation of actin pedestals upon infection by pathogenic bacteria. In addition to its role in the cytoplasmic cytoskeleton, also promotes actin polymerization in the nucleus, thereby regulating gene transcription and repair of damaged DNA. Promotes homologous recombination (HR) repair in response to DNA damage by promoting nuclear actin polymerization, leading to drive motility of double-strand breaks (DSBs).</text>
</comment>
<evidence type="ECO:0000259" key="12">
    <source>
        <dbReference type="PROSITE" id="PS50108"/>
    </source>
</evidence>
<dbReference type="GO" id="GO:0030041">
    <property type="term" value="P:actin filament polymerization"/>
    <property type="evidence" value="ECO:0007669"/>
    <property type="project" value="UniProtKB-ARBA"/>
</dbReference>
<feature type="compositionally biased region" description="Low complexity" evidence="11">
    <location>
        <begin position="317"/>
        <end position="332"/>
    </location>
</feature>
<reference evidence="15" key="1">
    <citation type="thesis" date="2020" institute="ProQuest LLC" country="789 East Eisenhower Parkway, Ann Arbor, MI, USA">
        <title>Comparative Genomics and Chromosome Evolution.</title>
        <authorList>
            <person name="Mudd A.B."/>
        </authorList>
    </citation>
    <scope>NUCLEOTIDE SEQUENCE</scope>
    <source>
        <strain evidence="15">HN-11 Male</strain>
        <tissue evidence="15">Kidney and liver</tissue>
    </source>
</reference>
<dbReference type="PROSITE" id="PS50108">
    <property type="entry name" value="CRIB"/>
    <property type="match status" value="1"/>
</dbReference>
<dbReference type="CDD" id="cd01205">
    <property type="entry name" value="EVH1_WASP-like"/>
    <property type="match status" value="1"/>
</dbReference>
<dbReference type="FunFam" id="3.90.810.10:FF:000008">
    <property type="entry name" value="wiskott-Aldrich syndrome protein"/>
    <property type="match status" value="1"/>
</dbReference>
<evidence type="ECO:0000256" key="8">
    <source>
        <dbReference type="ARBA" id="ARBA00058739"/>
    </source>
</evidence>
<dbReference type="GO" id="GO:0005829">
    <property type="term" value="C:cytosol"/>
    <property type="evidence" value="ECO:0007669"/>
    <property type="project" value="UniProtKB-ARBA"/>
</dbReference>
<dbReference type="PROSITE" id="PS51082">
    <property type="entry name" value="WH2"/>
    <property type="match status" value="1"/>
</dbReference>
<dbReference type="GO" id="GO:0005634">
    <property type="term" value="C:nucleus"/>
    <property type="evidence" value="ECO:0007669"/>
    <property type="project" value="UniProtKB-SubCell"/>
</dbReference>
<evidence type="ECO:0000256" key="2">
    <source>
        <dbReference type="ARBA" id="ARBA00004245"/>
    </source>
</evidence>
<feature type="region of interest" description="Disordered" evidence="11">
    <location>
        <begin position="137"/>
        <end position="187"/>
    </location>
</feature>
<dbReference type="Pfam" id="PF02205">
    <property type="entry name" value="WH2"/>
    <property type="match status" value="1"/>
</dbReference>
<dbReference type="PANTHER" id="PTHR11202:SF36">
    <property type="entry name" value="ACTIN NUCLEATION-PROMOTING FACTOR WASL"/>
    <property type="match status" value="1"/>
</dbReference>
<dbReference type="OrthoDB" id="8963340at2759"/>
<evidence type="ECO:0000256" key="1">
    <source>
        <dbReference type="ARBA" id="ARBA00004123"/>
    </source>
</evidence>
<feature type="compositionally biased region" description="Acidic residues" evidence="11">
    <location>
        <begin position="479"/>
        <end position="497"/>
    </location>
</feature>
<keyword evidence="4" id="KW-0597">Phosphoprotein</keyword>
<evidence type="ECO:0000256" key="7">
    <source>
        <dbReference type="ARBA" id="ARBA00023242"/>
    </source>
</evidence>
<evidence type="ECO:0000256" key="6">
    <source>
        <dbReference type="ARBA" id="ARBA00023212"/>
    </source>
</evidence>
<dbReference type="Proteomes" id="UP000770717">
    <property type="component" value="Unassembled WGS sequence"/>
</dbReference>
<dbReference type="Gene3D" id="2.30.29.30">
    <property type="entry name" value="Pleckstrin-homology domain (PH domain)/Phosphotyrosine-binding domain (PTB)"/>
    <property type="match status" value="1"/>
</dbReference>
<dbReference type="FunFam" id="2.30.29.30:FF:000130">
    <property type="entry name" value="neural Wiskott-Aldrich syndrome protein"/>
    <property type="match status" value="1"/>
</dbReference>
<dbReference type="SUPFAM" id="SSF47912">
    <property type="entry name" value="Wiscott-Aldrich syndrome protein, WASP, C-terminal domain"/>
    <property type="match status" value="2"/>
</dbReference>
<dbReference type="InterPro" id="IPR011993">
    <property type="entry name" value="PH-like_dom_sf"/>
</dbReference>
<evidence type="ECO:0000256" key="3">
    <source>
        <dbReference type="ARBA" id="ARBA00022490"/>
    </source>
</evidence>
<dbReference type="Gene3D" id="3.90.810.10">
    <property type="entry name" value="CRIB domain"/>
    <property type="match status" value="2"/>
</dbReference>
<keyword evidence="16" id="KW-1185">Reference proteome</keyword>
<comment type="subunit">
    <text evidence="9">Binds the Arp2/3 complex. Interacts with CDC42, RAC, NCK, HCK, FYN, SRC kinase FGR, BTK, ABL1, PSTPIP1, WIP, and to the p85 subunit of PLC-gamma. Interacts (via C-terminus) with ALDOA. Interacts with NCK1 (via SH3 domains). Interacts with FCHSD2.</text>
</comment>
<evidence type="ECO:0000256" key="5">
    <source>
        <dbReference type="ARBA" id="ARBA00022737"/>
    </source>
</evidence>
<dbReference type="SUPFAM" id="SSF50729">
    <property type="entry name" value="PH domain-like"/>
    <property type="match status" value="1"/>
</dbReference>
<evidence type="ECO:0000256" key="9">
    <source>
        <dbReference type="ARBA" id="ARBA00065809"/>
    </source>
</evidence>
<protein>
    <recommendedName>
        <fullName evidence="10">Actin nucleation-promoting factor WAS</fullName>
    </recommendedName>
</protein>
<gene>
    <name evidence="15" type="ORF">GDO78_014426</name>
</gene>
<keyword evidence="7" id="KW-0539">Nucleus</keyword>
<dbReference type="CDD" id="cd00132">
    <property type="entry name" value="CRIB"/>
    <property type="match status" value="1"/>
</dbReference>
<dbReference type="GO" id="GO:0005856">
    <property type="term" value="C:cytoskeleton"/>
    <property type="evidence" value="ECO:0007669"/>
    <property type="project" value="UniProtKB-SubCell"/>
</dbReference>
<dbReference type="InterPro" id="IPR000697">
    <property type="entry name" value="WH1/EVH1_dom"/>
</dbReference>
<evidence type="ECO:0000313" key="15">
    <source>
        <dbReference type="EMBL" id="KAG9467718.1"/>
    </source>
</evidence>
<feature type="compositionally biased region" description="Polar residues" evidence="11">
    <location>
        <begin position="172"/>
        <end position="187"/>
    </location>
</feature>
<dbReference type="GO" id="GO:0016020">
    <property type="term" value="C:membrane"/>
    <property type="evidence" value="ECO:0007669"/>
    <property type="project" value="UniProtKB-ARBA"/>
</dbReference>